<dbReference type="EC" id="6.3.4.5" evidence="2"/>
<keyword evidence="6" id="KW-0547">Nucleotide-binding</keyword>
<dbReference type="SUPFAM" id="SSF69864">
    <property type="entry name" value="Argininosuccinate synthetase, C-terminal domain"/>
    <property type="match status" value="1"/>
</dbReference>
<feature type="domain" description="Arginosuccinate synthase C-terminal" evidence="9">
    <location>
        <begin position="189"/>
        <end position="375"/>
    </location>
</feature>
<name>A0ABU7S8S2_9ACTN</name>
<keyword evidence="7" id="KW-0067">ATP-binding</keyword>
<organism evidence="10 11">
    <name type="scientific">Plantactinospora veratri</name>
    <dbReference type="NCBI Taxonomy" id="1436122"/>
    <lineage>
        <taxon>Bacteria</taxon>
        <taxon>Bacillati</taxon>
        <taxon>Actinomycetota</taxon>
        <taxon>Actinomycetes</taxon>
        <taxon>Micromonosporales</taxon>
        <taxon>Micromonosporaceae</taxon>
        <taxon>Plantactinospora</taxon>
    </lineage>
</organism>
<dbReference type="InterPro" id="IPR024074">
    <property type="entry name" value="AS_cat/multimer_dom_body"/>
</dbReference>
<dbReference type="PANTHER" id="PTHR11587:SF2">
    <property type="entry name" value="ARGININOSUCCINATE SYNTHASE"/>
    <property type="match status" value="1"/>
</dbReference>
<dbReference type="InterPro" id="IPR048268">
    <property type="entry name" value="Arginosuc_syn_C"/>
</dbReference>
<comment type="pathway">
    <text evidence="1">Amino-acid biosynthesis; L-arginine biosynthesis; L-arginine from L-ornithine and carbamoyl phosphate: step 2/3.</text>
</comment>
<evidence type="ECO:0000256" key="5">
    <source>
        <dbReference type="ARBA" id="ARBA00022605"/>
    </source>
</evidence>
<dbReference type="Pfam" id="PF20979">
    <property type="entry name" value="Arginosuc_syn_C"/>
    <property type="match status" value="1"/>
</dbReference>
<sequence>MSQFVTSLPELADRPPRHLLLLYSGGVDGSFLLKVLSDRDIRVTALQVLIGAGDLGPDEAGTAGEPAGIASRLGVECRRVDATDEFFTEFLPPAIHADAFFQGSFPVGSTLTRPLMARAAVAVARELGCDAIGHTATYMQNSAMRITASVVALAPDLTVVAPFLGSDLPREQKLARLAESGIYFPTGIHSVDANPWSRVIECGSLERPENRLDESVFTLTRDIADTPAQPAELDLTFRAGLPTAVDGTESDLAGIVGRLNALAGRHGVGRFSGLEDTPFGVKNHEVRESPAATVISTAHRCLLNAVLDSREHAVRSGLATEWTNVVVGGGWFGHLGQCLARCLADLDAPVTGTVRLRLYRGSVTVLETHTEYGLHYARMGQAYHDWMREYSYGPWLSLATLGLRNRHHIARDRERADEAR</sequence>
<evidence type="ECO:0000256" key="7">
    <source>
        <dbReference type="ARBA" id="ARBA00022840"/>
    </source>
</evidence>
<evidence type="ECO:0000313" key="10">
    <source>
        <dbReference type="EMBL" id="MEE6306179.1"/>
    </source>
</evidence>
<protein>
    <recommendedName>
        <fullName evidence="2">argininosuccinate synthase</fullName>
        <ecNumber evidence="2">6.3.4.5</ecNumber>
    </recommendedName>
</protein>
<dbReference type="Gene3D" id="3.40.50.620">
    <property type="entry name" value="HUPs"/>
    <property type="match status" value="1"/>
</dbReference>
<dbReference type="EMBL" id="JAZGQL010000004">
    <property type="protein sequence ID" value="MEE6306179.1"/>
    <property type="molecule type" value="Genomic_DNA"/>
</dbReference>
<dbReference type="Proteomes" id="UP001339911">
    <property type="component" value="Unassembled WGS sequence"/>
</dbReference>
<proteinExistence type="predicted"/>
<evidence type="ECO:0000313" key="11">
    <source>
        <dbReference type="Proteomes" id="UP001339911"/>
    </source>
</evidence>
<evidence type="ECO:0000256" key="1">
    <source>
        <dbReference type="ARBA" id="ARBA00004967"/>
    </source>
</evidence>
<keyword evidence="4" id="KW-0436">Ligase</keyword>
<dbReference type="InterPro" id="IPR048267">
    <property type="entry name" value="Arginosuc_syn_N"/>
</dbReference>
<keyword evidence="3" id="KW-0055">Arginine biosynthesis</keyword>
<evidence type="ECO:0000256" key="6">
    <source>
        <dbReference type="ARBA" id="ARBA00022741"/>
    </source>
</evidence>
<dbReference type="InterPro" id="IPR001518">
    <property type="entry name" value="Arginosuc_synth"/>
</dbReference>
<evidence type="ECO:0000259" key="8">
    <source>
        <dbReference type="Pfam" id="PF00764"/>
    </source>
</evidence>
<gene>
    <name evidence="10" type="ORF">V1634_04945</name>
</gene>
<evidence type="ECO:0000256" key="2">
    <source>
        <dbReference type="ARBA" id="ARBA00012286"/>
    </source>
</evidence>
<dbReference type="PANTHER" id="PTHR11587">
    <property type="entry name" value="ARGININOSUCCINATE SYNTHASE"/>
    <property type="match status" value="1"/>
</dbReference>
<dbReference type="RefSeq" id="WP_331206543.1">
    <property type="nucleotide sequence ID" value="NZ_JAZGQL010000004.1"/>
</dbReference>
<evidence type="ECO:0000259" key="9">
    <source>
        <dbReference type="Pfam" id="PF20979"/>
    </source>
</evidence>
<keyword evidence="5" id="KW-0028">Amino-acid biosynthesis</keyword>
<dbReference type="Gene3D" id="3.90.1260.10">
    <property type="entry name" value="Argininosuccinate synthetase, chain A, domain 2"/>
    <property type="match status" value="1"/>
</dbReference>
<keyword evidence="11" id="KW-1185">Reference proteome</keyword>
<reference evidence="10 11" key="1">
    <citation type="submission" date="2024-01" db="EMBL/GenBank/DDBJ databases">
        <title>Genome insights into Plantactinospora veratri sp. nov.</title>
        <authorList>
            <person name="Wang L."/>
        </authorList>
    </citation>
    <scope>NUCLEOTIDE SEQUENCE [LARGE SCALE GENOMIC DNA]</scope>
    <source>
        <strain evidence="10 11">NEAU-FHS4</strain>
    </source>
</reference>
<accession>A0ABU7S8S2</accession>
<dbReference type="InterPro" id="IPR014729">
    <property type="entry name" value="Rossmann-like_a/b/a_fold"/>
</dbReference>
<evidence type="ECO:0000256" key="4">
    <source>
        <dbReference type="ARBA" id="ARBA00022598"/>
    </source>
</evidence>
<comment type="caution">
    <text evidence="10">The sequence shown here is derived from an EMBL/GenBank/DDBJ whole genome shotgun (WGS) entry which is preliminary data.</text>
</comment>
<dbReference type="Pfam" id="PF00764">
    <property type="entry name" value="Arginosuc_synth"/>
    <property type="match status" value="1"/>
</dbReference>
<evidence type="ECO:0000256" key="3">
    <source>
        <dbReference type="ARBA" id="ARBA00022571"/>
    </source>
</evidence>
<feature type="domain" description="Arginosuccinate synthase-like N-terminal" evidence="8">
    <location>
        <begin position="20"/>
        <end position="182"/>
    </location>
</feature>
<dbReference type="SUPFAM" id="SSF52402">
    <property type="entry name" value="Adenine nucleotide alpha hydrolases-like"/>
    <property type="match status" value="1"/>
</dbReference>